<dbReference type="InterPro" id="IPR050491">
    <property type="entry name" value="AmpC-like"/>
</dbReference>
<dbReference type="InterPro" id="IPR001466">
    <property type="entry name" value="Beta-lactam-related"/>
</dbReference>
<dbReference type="Pfam" id="PF00144">
    <property type="entry name" value="Beta-lactamase"/>
    <property type="match status" value="1"/>
</dbReference>
<dbReference type="InterPro" id="IPR012338">
    <property type="entry name" value="Beta-lactam/transpept-like"/>
</dbReference>
<evidence type="ECO:0000256" key="1">
    <source>
        <dbReference type="SAM" id="SignalP"/>
    </source>
</evidence>
<organism evidence="3 4">
    <name type="scientific">Phytohabitans flavus</name>
    <dbReference type="NCBI Taxonomy" id="1076124"/>
    <lineage>
        <taxon>Bacteria</taxon>
        <taxon>Bacillati</taxon>
        <taxon>Actinomycetota</taxon>
        <taxon>Actinomycetes</taxon>
        <taxon>Micromonosporales</taxon>
        <taxon>Micromonosporaceae</taxon>
    </lineage>
</organism>
<dbReference type="KEGG" id="pfla:Pflav_002530"/>
<dbReference type="AlphaFoldDB" id="A0A6F8XJ59"/>
<keyword evidence="1" id="KW-0732">Signal</keyword>
<sequence>MRIHLARAVVSAGLAAVLVAVPVTGAAAGAAPGGGDRRLLQEAADDLTGLGVTGVQGIAADGRRTSAARSGVADIRTGAPVPADGYFRMGSNTKTFAAVVVLQLVAERRLSLEDTVDRWLPGVVAGNGNDGRRVTVRQLLQHTSGIYNYTNDMPGLASPEGYLEHRFEHLDPEELVAIAMKHGPVFAPGTSWDYSNTNYILIGMIIEKITGKGWAAVVRDRVIRPLGLTHTYSPGDVPTLPRPHARGYQQFTPGGPLLDTTLLNLSWGWVAGDLVTTPSDLVRFWQGLQSGRLLAPAQLAEMHRTVLAVTFQDVFPGTRYGLGIMWTPTSCGGYWSHGGDVPGTSTVNGVTSDGRHAVVLAISTRLAGDEEALAIYHRADEAVAEIIC</sequence>
<dbReference type="SUPFAM" id="SSF56601">
    <property type="entry name" value="beta-lactamase/transpeptidase-like"/>
    <property type="match status" value="1"/>
</dbReference>
<feature type="signal peptide" evidence="1">
    <location>
        <begin position="1"/>
        <end position="26"/>
    </location>
</feature>
<dbReference type="EMBL" id="AP022870">
    <property type="protein sequence ID" value="BCB73843.1"/>
    <property type="molecule type" value="Genomic_DNA"/>
</dbReference>
<reference evidence="3 4" key="1">
    <citation type="submission" date="2020-03" db="EMBL/GenBank/DDBJ databases">
        <title>Whole genome shotgun sequence of Phytohabitans flavus NBRC 107702.</title>
        <authorList>
            <person name="Komaki H."/>
            <person name="Tamura T."/>
        </authorList>
    </citation>
    <scope>NUCLEOTIDE SEQUENCE [LARGE SCALE GENOMIC DNA]</scope>
    <source>
        <strain evidence="3 4">NBRC 107702</strain>
    </source>
</reference>
<accession>A0A6F8XJ59</accession>
<protein>
    <submittedName>
        <fullName evidence="3">Serine hydrolase</fullName>
    </submittedName>
</protein>
<keyword evidence="4" id="KW-1185">Reference proteome</keyword>
<keyword evidence="3" id="KW-0378">Hydrolase</keyword>
<evidence type="ECO:0000313" key="3">
    <source>
        <dbReference type="EMBL" id="BCB73843.1"/>
    </source>
</evidence>
<gene>
    <name evidence="3" type="ORF">Pflav_002530</name>
</gene>
<name>A0A6F8XJ59_9ACTN</name>
<feature type="chain" id="PRO_5038861979" evidence="1">
    <location>
        <begin position="27"/>
        <end position="388"/>
    </location>
</feature>
<evidence type="ECO:0000313" key="4">
    <source>
        <dbReference type="Proteomes" id="UP000502508"/>
    </source>
</evidence>
<evidence type="ECO:0000259" key="2">
    <source>
        <dbReference type="Pfam" id="PF00144"/>
    </source>
</evidence>
<proteinExistence type="predicted"/>
<dbReference type="RefSeq" id="WP_173033028.1">
    <property type="nucleotide sequence ID" value="NZ_AP022870.1"/>
</dbReference>
<dbReference type="Proteomes" id="UP000502508">
    <property type="component" value="Chromosome"/>
</dbReference>
<dbReference type="GO" id="GO:0016787">
    <property type="term" value="F:hydrolase activity"/>
    <property type="evidence" value="ECO:0007669"/>
    <property type="project" value="UniProtKB-KW"/>
</dbReference>
<dbReference type="PANTHER" id="PTHR46825">
    <property type="entry name" value="D-ALANYL-D-ALANINE-CARBOXYPEPTIDASE/ENDOPEPTIDASE AMPH"/>
    <property type="match status" value="1"/>
</dbReference>
<dbReference type="PANTHER" id="PTHR46825:SF7">
    <property type="entry name" value="D-ALANYL-D-ALANINE CARBOXYPEPTIDASE"/>
    <property type="match status" value="1"/>
</dbReference>
<feature type="domain" description="Beta-lactamase-related" evidence="2">
    <location>
        <begin position="51"/>
        <end position="378"/>
    </location>
</feature>
<dbReference type="Gene3D" id="3.40.710.10">
    <property type="entry name" value="DD-peptidase/beta-lactamase superfamily"/>
    <property type="match status" value="1"/>
</dbReference>
<reference evidence="3 4" key="2">
    <citation type="submission" date="2020-03" db="EMBL/GenBank/DDBJ databases">
        <authorList>
            <person name="Ichikawa N."/>
            <person name="Kimura A."/>
            <person name="Kitahashi Y."/>
            <person name="Uohara A."/>
        </authorList>
    </citation>
    <scope>NUCLEOTIDE SEQUENCE [LARGE SCALE GENOMIC DNA]</scope>
    <source>
        <strain evidence="3 4">NBRC 107702</strain>
    </source>
</reference>